<dbReference type="RefSeq" id="WP_123782021.1">
    <property type="nucleotide sequence ID" value="NZ_RKIK01000025.1"/>
</dbReference>
<name>A0A3N3E0T4_9VIBR</name>
<proteinExistence type="predicted"/>
<reference evidence="1 2" key="1">
    <citation type="submission" date="2018-11" db="EMBL/GenBank/DDBJ databases">
        <title>Vibrio ponticus strain CAIM 1751 pathogenic for the snapper Lutjanus guttatus.</title>
        <authorList>
            <person name="Soto-Rodriguez S."/>
            <person name="Lozano-Olvera R."/>
            <person name="Gomez-Gil B."/>
        </authorList>
    </citation>
    <scope>NUCLEOTIDE SEQUENCE [LARGE SCALE GENOMIC DNA]</scope>
    <source>
        <strain evidence="1 2">CAIM 1751</strain>
    </source>
</reference>
<protein>
    <submittedName>
        <fullName evidence="1">Uncharacterized protein</fullName>
    </submittedName>
</protein>
<gene>
    <name evidence="1" type="ORF">EGH82_10320</name>
</gene>
<evidence type="ECO:0000313" key="1">
    <source>
        <dbReference type="EMBL" id="ROV60190.1"/>
    </source>
</evidence>
<dbReference type="AlphaFoldDB" id="A0A3N3E0T4"/>
<comment type="caution">
    <text evidence="1">The sequence shown here is derived from an EMBL/GenBank/DDBJ whole genome shotgun (WGS) entry which is preliminary data.</text>
</comment>
<dbReference type="Proteomes" id="UP000278792">
    <property type="component" value="Unassembled WGS sequence"/>
</dbReference>
<sequence>MSEVGLRIQLESCMDIQYISSVTGKGIDMSKEKQLFQSALDVIIDGVAVSSVGEGREEAGRVLLEGVLPRFAHLLDDEKIKAIQSIIRMADEAENPTFKL</sequence>
<evidence type="ECO:0000313" key="2">
    <source>
        <dbReference type="Proteomes" id="UP000278792"/>
    </source>
</evidence>
<dbReference type="EMBL" id="RKIK01000025">
    <property type="protein sequence ID" value="ROV60190.1"/>
    <property type="molecule type" value="Genomic_DNA"/>
</dbReference>
<accession>A0A3N3E0T4</accession>
<organism evidence="1 2">
    <name type="scientific">Vibrio ponticus</name>
    <dbReference type="NCBI Taxonomy" id="265668"/>
    <lineage>
        <taxon>Bacteria</taxon>
        <taxon>Pseudomonadati</taxon>
        <taxon>Pseudomonadota</taxon>
        <taxon>Gammaproteobacteria</taxon>
        <taxon>Vibrionales</taxon>
        <taxon>Vibrionaceae</taxon>
        <taxon>Vibrio</taxon>
    </lineage>
</organism>